<feature type="domain" description="EamA" evidence="2">
    <location>
        <begin position="146"/>
        <end position="276"/>
    </location>
</feature>
<proteinExistence type="predicted"/>
<dbReference type="EMBL" id="CAFBPN010000002">
    <property type="protein sequence ID" value="CAB5007728.1"/>
    <property type="molecule type" value="Genomic_DNA"/>
</dbReference>
<dbReference type="InterPro" id="IPR000620">
    <property type="entry name" value="EamA_dom"/>
</dbReference>
<feature type="transmembrane region" description="Helical" evidence="1">
    <location>
        <begin position="230"/>
        <end position="248"/>
    </location>
</feature>
<evidence type="ECO:0000256" key="1">
    <source>
        <dbReference type="SAM" id="Phobius"/>
    </source>
</evidence>
<gene>
    <name evidence="3" type="ORF">UFOPK4098_00111</name>
    <name evidence="4" type="ORF">UFOPK4347_00311</name>
</gene>
<organism evidence="3">
    <name type="scientific">freshwater metagenome</name>
    <dbReference type="NCBI Taxonomy" id="449393"/>
    <lineage>
        <taxon>unclassified sequences</taxon>
        <taxon>metagenomes</taxon>
        <taxon>ecological metagenomes</taxon>
    </lineage>
</organism>
<evidence type="ECO:0000259" key="2">
    <source>
        <dbReference type="Pfam" id="PF00892"/>
    </source>
</evidence>
<feature type="transmembrane region" description="Helical" evidence="1">
    <location>
        <begin position="115"/>
        <end position="138"/>
    </location>
</feature>
<dbReference type="GO" id="GO:0016020">
    <property type="term" value="C:membrane"/>
    <property type="evidence" value="ECO:0007669"/>
    <property type="project" value="InterPro"/>
</dbReference>
<feature type="transmembrane region" description="Helical" evidence="1">
    <location>
        <begin position="171"/>
        <end position="192"/>
    </location>
</feature>
<feature type="transmembrane region" description="Helical" evidence="1">
    <location>
        <begin position="61"/>
        <end position="79"/>
    </location>
</feature>
<feature type="transmembrane region" description="Helical" evidence="1">
    <location>
        <begin position="85"/>
        <end position="108"/>
    </location>
</feature>
<dbReference type="SUPFAM" id="SSF103481">
    <property type="entry name" value="Multidrug resistance efflux transporter EmrE"/>
    <property type="match status" value="2"/>
</dbReference>
<feature type="domain" description="EamA" evidence="2">
    <location>
        <begin position="2"/>
        <end position="132"/>
    </location>
</feature>
<dbReference type="InterPro" id="IPR037185">
    <property type="entry name" value="EmrE-like"/>
</dbReference>
<keyword evidence="1" id="KW-0812">Transmembrane</keyword>
<accession>A0A6J7PR71</accession>
<protein>
    <submittedName>
        <fullName evidence="3">Unannotated protein</fullName>
    </submittedName>
</protein>
<dbReference type="AlphaFoldDB" id="A0A6J7PR71"/>
<reference evidence="3" key="1">
    <citation type="submission" date="2020-05" db="EMBL/GenBank/DDBJ databases">
        <authorList>
            <person name="Chiriac C."/>
            <person name="Salcher M."/>
            <person name="Ghai R."/>
            <person name="Kavagutti S V."/>
        </authorList>
    </citation>
    <scope>NUCLEOTIDE SEQUENCE</scope>
</reference>
<name>A0A6J7PR71_9ZZZZ</name>
<dbReference type="EMBL" id="CAFBQU010000004">
    <property type="protein sequence ID" value="CAB5060703.1"/>
    <property type="molecule type" value="Genomic_DNA"/>
</dbReference>
<dbReference type="Pfam" id="PF00892">
    <property type="entry name" value="EamA"/>
    <property type="match status" value="2"/>
</dbReference>
<keyword evidence="1" id="KW-0472">Membrane</keyword>
<feature type="transmembrane region" description="Helical" evidence="1">
    <location>
        <begin position="260"/>
        <end position="277"/>
    </location>
</feature>
<feature type="transmembrane region" description="Helical" evidence="1">
    <location>
        <begin position="32"/>
        <end position="52"/>
    </location>
</feature>
<keyword evidence="1" id="KW-1133">Transmembrane helix</keyword>
<evidence type="ECO:0000313" key="3">
    <source>
        <dbReference type="EMBL" id="CAB5007728.1"/>
    </source>
</evidence>
<sequence>MAVILALFTAVVYGIADYSGGRASRTASSASVTLVGQSLSFAVIICLVAILGDPIASTHDLLLSAVGGIAGSLGLLAFYKAMSSGSMTVVAPITALVGTVVPVAWGLASGERPGVVAYFGMAVAVLAVALVTDAFGIHNVKTPLSIVAMAVTGGLCFAVIFIALDHTSPDAGLWPLLALRSVSVPLILVVVLSTKKPMVLRGPALKFALLSGLLDSLANGSYLFAAREGLLSVVAVISSLYPVSTLLLATKVDKEHLHKAQWVGVGCALMALVLVSAG</sequence>
<feature type="transmembrane region" description="Helical" evidence="1">
    <location>
        <begin position="144"/>
        <end position="164"/>
    </location>
</feature>
<evidence type="ECO:0000313" key="4">
    <source>
        <dbReference type="EMBL" id="CAB5060703.1"/>
    </source>
</evidence>